<dbReference type="InterPro" id="IPR015422">
    <property type="entry name" value="PyrdxlP-dep_Trfase_small"/>
</dbReference>
<organism evidence="6">
    <name type="scientific">Erwinia billingiae (strain Eb661)</name>
    <dbReference type="NCBI Taxonomy" id="634500"/>
    <lineage>
        <taxon>Bacteria</taxon>
        <taxon>Pseudomonadati</taxon>
        <taxon>Pseudomonadota</taxon>
        <taxon>Gammaproteobacteria</taxon>
        <taxon>Enterobacterales</taxon>
        <taxon>Erwiniaceae</taxon>
        <taxon>Erwinia</taxon>
    </lineage>
</organism>
<dbReference type="eggNOG" id="COG0436">
    <property type="taxonomic scope" value="Bacteria"/>
</dbReference>
<dbReference type="InterPro" id="IPR050881">
    <property type="entry name" value="LL-DAP_aminotransferase"/>
</dbReference>
<comment type="cofactor">
    <cofactor evidence="1">
        <name>pyridoxal 5'-phosphate</name>
        <dbReference type="ChEBI" id="CHEBI:597326"/>
    </cofactor>
</comment>
<name>D8MU37_ERWBE</name>
<dbReference type="STRING" id="634500.EbC_28130"/>
<dbReference type="CDD" id="cd00609">
    <property type="entry name" value="AAT_like"/>
    <property type="match status" value="1"/>
</dbReference>
<dbReference type="EMBL" id="FP236843">
    <property type="protein sequence ID" value="CAX60344.1"/>
    <property type="molecule type" value="Genomic_DNA"/>
</dbReference>
<dbReference type="KEGG" id="ebi:EbC_28130"/>
<evidence type="ECO:0000256" key="3">
    <source>
        <dbReference type="ARBA" id="ARBA00022679"/>
    </source>
</evidence>
<gene>
    <name evidence="5" type="ordered locus">EbC_28130</name>
</gene>
<evidence type="ECO:0000256" key="2">
    <source>
        <dbReference type="ARBA" id="ARBA00022576"/>
    </source>
</evidence>
<dbReference type="PANTHER" id="PTHR42832">
    <property type="entry name" value="AMINO ACID AMINOTRANSFERASE"/>
    <property type="match status" value="1"/>
</dbReference>
<keyword evidence="2" id="KW-0032">Aminotransferase</keyword>
<reference evidence="5 6" key="1">
    <citation type="journal article" date="2010" name="BMC Genomics">
        <title>Genome comparison of the epiphytic bacteria Erwinia billingiae and E. tasmaniensis with the pear pathogen E. pyrifoliae.</title>
        <authorList>
            <person name="Kube M."/>
            <person name="Migdoll A.M."/>
            <person name="Gehring I."/>
            <person name="Heitmann K."/>
            <person name="Mayer Y."/>
            <person name="Kuhl H."/>
            <person name="Knaust F."/>
            <person name="Geider K."/>
            <person name="Reinhardt R."/>
        </authorList>
    </citation>
    <scope>NUCLEOTIDE SEQUENCE [LARGE SCALE GENOMIC DNA]</scope>
    <source>
        <strain evidence="5 6">Eb661</strain>
    </source>
</reference>
<proteinExistence type="predicted"/>
<dbReference type="Gene3D" id="3.40.640.10">
    <property type="entry name" value="Type I PLP-dependent aspartate aminotransferase-like (Major domain)"/>
    <property type="match status" value="1"/>
</dbReference>
<evidence type="ECO:0000313" key="5">
    <source>
        <dbReference type="EMBL" id="CAX60344.1"/>
    </source>
</evidence>
<dbReference type="RefSeq" id="WP_013202829.1">
    <property type="nucleotide sequence ID" value="NC_014306.1"/>
</dbReference>
<dbReference type="InterPro" id="IPR004839">
    <property type="entry name" value="Aminotransferase_I/II_large"/>
</dbReference>
<dbReference type="Gene3D" id="3.90.1150.10">
    <property type="entry name" value="Aspartate Aminotransferase, domain 1"/>
    <property type="match status" value="1"/>
</dbReference>
<keyword evidence="3" id="KW-0808">Transferase</keyword>
<dbReference type="GeneID" id="90512791"/>
<protein>
    <submittedName>
        <fullName evidence="5">Transaminase</fullName>
    </submittedName>
</protein>
<dbReference type="InterPro" id="IPR015421">
    <property type="entry name" value="PyrdxlP-dep_Trfase_major"/>
</dbReference>
<feature type="domain" description="Aminotransferase class I/classII large" evidence="4">
    <location>
        <begin position="35"/>
        <end position="385"/>
    </location>
</feature>
<evidence type="ECO:0000259" key="4">
    <source>
        <dbReference type="Pfam" id="PF00155"/>
    </source>
</evidence>
<dbReference type="HOGENOM" id="CLU_017584_4_5_6"/>
<dbReference type="Pfam" id="PF00155">
    <property type="entry name" value="Aminotran_1_2"/>
    <property type="match status" value="1"/>
</dbReference>
<accession>D8MU37</accession>
<evidence type="ECO:0000313" key="6">
    <source>
        <dbReference type="Proteomes" id="UP000008793"/>
    </source>
</evidence>
<dbReference type="SUPFAM" id="SSF53383">
    <property type="entry name" value="PLP-dependent transferases"/>
    <property type="match status" value="1"/>
</dbReference>
<sequence length="393" mass="43249">MPDFAASQLVEDLEENLFGVLEKLAANVDGTQLPLIDLSSGSPRQPTPPEIIASLQSAAENPGNHEYSSFWGKPQIRTAIAAFYLREYGVELDPDREIAVFQGSHIAVSGIPRALLNPGQVLISTDPCYPLYRSAARQSQADFYGIPLDESTGFLPDFSRVPEDIARRGGLLVLNYPHNPTGAMATPALFQAALEFAENYHLPLLHDFAYASIGSHRQDRPISLLSQPGAKQWGVEVYTMSKSFLMAGWRFGFAVGNASIISAFKKLHTHSYSTVYGAVQDAAVTALELPSERIDALADIYHQRREQVFTRLAEMNWPVRKQQGTFFLWLPVPEGFSGEDFVGKLLHEAHVLVAPGDGFGEHASQYIRISLTVQTELLMAALDRIAALEFFAG</sequence>
<dbReference type="Proteomes" id="UP000008793">
    <property type="component" value="Chromosome"/>
</dbReference>
<dbReference type="InterPro" id="IPR015424">
    <property type="entry name" value="PyrdxlP-dep_Trfase"/>
</dbReference>
<dbReference type="GO" id="GO:0030170">
    <property type="term" value="F:pyridoxal phosphate binding"/>
    <property type="evidence" value="ECO:0007669"/>
    <property type="project" value="InterPro"/>
</dbReference>
<dbReference type="GO" id="GO:0008483">
    <property type="term" value="F:transaminase activity"/>
    <property type="evidence" value="ECO:0007669"/>
    <property type="project" value="UniProtKB-KW"/>
</dbReference>
<keyword evidence="6" id="KW-1185">Reference proteome</keyword>
<evidence type="ECO:0000256" key="1">
    <source>
        <dbReference type="ARBA" id="ARBA00001933"/>
    </source>
</evidence>
<dbReference type="PANTHER" id="PTHR42832:SF3">
    <property type="entry name" value="L-GLUTAMINE--4-(METHYLSULFANYL)-2-OXOBUTANOATE AMINOTRANSFERASE"/>
    <property type="match status" value="1"/>
</dbReference>
<dbReference type="AlphaFoldDB" id="D8MU37"/>